<dbReference type="AlphaFoldDB" id="A0A449A4J1"/>
<accession>A0A449A4J1</accession>
<evidence type="ECO:0000256" key="6">
    <source>
        <dbReference type="ARBA" id="ARBA00023136"/>
    </source>
</evidence>
<gene>
    <name evidence="8" type="ORF">NCTC10166_00158</name>
</gene>
<name>A0A449A4J1_9BACT</name>
<organism evidence="8 9">
    <name type="scientific">Mesomycoplasma neurolyticum</name>
    <dbReference type="NCBI Taxonomy" id="2120"/>
    <lineage>
        <taxon>Bacteria</taxon>
        <taxon>Bacillati</taxon>
        <taxon>Mycoplasmatota</taxon>
        <taxon>Mycoplasmoidales</taxon>
        <taxon>Metamycoplasmataceae</taxon>
        <taxon>Mesomycoplasma</taxon>
    </lineage>
</organism>
<sequence>MYVYKKIFLEIIKNLLIIFLILVLLFPLYYLIVLSLKSNTSINNGDFSVLLKEWNFKNFSFLKDAFFWNALAVSFGAIICLIIVRVFTYTLFAWGFLYLNKYIKKIFYIILIIVSLIPEFSIFLALKMVISSLKIMNVLTWFNLSTNSIFSIFLLFNLISVLEKSKEKVNIYGKIDNLKLIEKFYFLIWKEIKGLILLTIIFSTISMWNSYLWPSFLLSNNEEQTISIWFRNLGQKSLGSNFVNIQSAGALISLIVPLTIYILFSKKINKFIF</sequence>
<evidence type="ECO:0000256" key="2">
    <source>
        <dbReference type="ARBA" id="ARBA00022448"/>
    </source>
</evidence>
<evidence type="ECO:0000256" key="7">
    <source>
        <dbReference type="SAM" id="Phobius"/>
    </source>
</evidence>
<keyword evidence="5 7" id="KW-1133">Transmembrane helix</keyword>
<evidence type="ECO:0000313" key="9">
    <source>
        <dbReference type="Proteomes" id="UP000289440"/>
    </source>
</evidence>
<dbReference type="EMBL" id="LR214951">
    <property type="protein sequence ID" value="VEU59200.1"/>
    <property type="molecule type" value="Genomic_DNA"/>
</dbReference>
<keyword evidence="9" id="KW-1185">Reference proteome</keyword>
<evidence type="ECO:0000256" key="4">
    <source>
        <dbReference type="ARBA" id="ARBA00022692"/>
    </source>
</evidence>
<feature type="transmembrane region" description="Helical" evidence="7">
    <location>
        <begin position="138"/>
        <end position="159"/>
    </location>
</feature>
<dbReference type="KEGG" id="mnu:NCTC10166_00158"/>
<dbReference type="GO" id="GO:0005886">
    <property type="term" value="C:plasma membrane"/>
    <property type="evidence" value="ECO:0007669"/>
    <property type="project" value="UniProtKB-SubCell"/>
</dbReference>
<keyword evidence="2" id="KW-0813">Transport</keyword>
<dbReference type="Proteomes" id="UP000289440">
    <property type="component" value="Chromosome"/>
</dbReference>
<dbReference type="PANTHER" id="PTHR43744">
    <property type="entry name" value="ABC TRANSPORTER PERMEASE PROTEIN MG189-RELATED-RELATED"/>
    <property type="match status" value="1"/>
</dbReference>
<evidence type="ECO:0000313" key="8">
    <source>
        <dbReference type="EMBL" id="VEU59200.1"/>
    </source>
</evidence>
<feature type="transmembrane region" description="Helical" evidence="7">
    <location>
        <begin position="12"/>
        <end position="32"/>
    </location>
</feature>
<dbReference type="PANTHER" id="PTHR43744:SF8">
    <property type="entry name" value="SN-GLYCEROL-3-PHOSPHATE TRANSPORT SYSTEM PERMEASE PROTEIN UGPE"/>
    <property type="match status" value="1"/>
</dbReference>
<feature type="transmembrane region" description="Helical" evidence="7">
    <location>
        <begin position="106"/>
        <end position="126"/>
    </location>
</feature>
<keyword evidence="4 7" id="KW-0812">Transmembrane</keyword>
<keyword evidence="6 7" id="KW-0472">Membrane</keyword>
<dbReference type="SUPFAM" id="SSF161098">
    <property type="entry name" value="MetI-like"/>
    <property type="match status" value="1"/>
</dbReference>
<protein>
    <submittedName>
        <fullName evidence="8">Uncharacterized protein</fullName>
    </submittedName>
</protein>
<evidence type="ECO:0000256" key="3">
    <source>
        <dbReference type="ARBA" id="ARBA00022475"/>
    </source>
</evidence>
<dbReference type="InterPro" id="IPR035906">
    <property type="entry name" value="MetI-like_sf"/>
</dbReference>
<dbReference type="Gene3D" id="1.10.3720.10">
    <property type="entry name" value="MetI-like"/>
    <property type="match status" value="1"/>
</dbReference>
<proteinExistence type="predicted"/>
<evidence type="ECO:0000256" key="1">
    <source>
        <dbReference type="ARBA" id="ARBA00004651"/>
    </source>
</evidence>
<feature type="transmembrane region" description="Helical" evidence="7">
    <location>
        <begin position="195"/>
        <end position="213"/>
    </location>
</feature>
<comment type="subcellular location">
    <subcellularLocation>
        <location evidence="1">Cell membrane</location>
        <topology evidence="1">Multi-pass membrane protein</topology>
    </subcellularLocation>
</comment>
<keyword evidence="3" id="KW-1003">Cell membrane</keyword>
<dbReference type="OrthoDB" id="9815445at2"/>
<feature type="transmembrane region" description="Helical" evidence="7">
    <location>
        <begin position="245"/>
        <end position="264"/>
    </location>
</feature>
<evidence type="ECO:0000256" key="5">
    <source>
        <dbReference type="ARBA" id="ARBA00022989"/>
    </source>
</evidence>
<feature type="transmembrane region" description="Helical" evidence="7">
    <location>
        <begin position="66"/>
        <end position="99"/>
    </location>
</feature>
<reference evidence="8 9" key="1">
    <citation type="submission" date="2019-01" db="EMBL/GenBank/DDBJ databases">
        <authorList>
            <consortium name="Pathogen Informatics"/>
        </authorList>
    </citation>
    <scope>NUCLEOTIDE SEQUENCE [LARGE SCALE GENOMIC DNA]</scope>
    <source>
        <strain evidence="8 9">NCTC10166</strain>
    </source>
</reference>
<dbReference type="RefSeq" id="WP_129719604.1">
    <property type="nucleotide sequence ID" value="NZ_LR214951.1"/>
</dbReference>